<evidence type="ECO:0000256" key="2">
    <source>
        <dbReference type="SAM" id="SignalP"/>
    </source>
</evidence>
<evidence type="ECO:0000313" key="4">
    <source>
        <dbReference type="EMBL" id="MVO99697.1"/>
    </source>
</evidence>
<proteinExistence type="predicted"/>
<feature type="chain" id="PRO_5031523982" evidence="2">
    <location>
        <begin position="30"/>
        <end position="499"/>
    </location>
</feature>
<keyword evidence="5" id="KW-1185">Reference proteome</keyword>
<dbReference type="OrthoDB" id="2364568at2"/>
<gene>
    <name evidence="4" type="ORF">EDM21_09155</name>
</gene>
<dbReference type="Proteomes" id="UP000490800">
    <property type="component" value="Unassembled WGS sequence"/>
</dbReference>
<accession>A0A7X3FHF2</accession>
<evidence type="ECO:0000313" key="5">
    <source>
        <dbReference type="Proteomes" id="UP000490800"/>
    </source>
</evidence>
<organism evidence="4 5">
    <name type="scientific">Paenibacillus lutrae</name>
    <dbReference type="NCBI Taxonomy" id="2078573"/>
    <lineage>
        <taxon>Bacteria</taxon>
        <taxon>Bacillati</taxon>
        <taxon>Bacillota</taxon>
        <taxon>Bacilli</taxon>
        <taxon>Bacillales</taxon>
        <taxon>Paenibacillaceae</taxon>
        <taxon>Paenibacillus</taxon>
    </lineage>
</organism>
<dbReference type="AlphaFoldDB" id="A0A7X3FHF2"/>
<reference evidence="4 5" key="1">
    <citation type="journal article" date="2019" name="Microorganisms">
        <title>Paenibacillus lutrae sp. nov., A Chitinolytic Species Isolated from A River Otter in Castril Natural Park, Granada, Spain.</title>
        <authorList>
            <person name="Rodriguez M."/>
            <person name="Reina J.C."/>
            <person name="Bejar V."/>
            <person name="Llamas I."/>
        </authorList>
    </citation>
    <scope>NUCLEOTIDE SEQUENCE [LARGE SCALE GENOMIC DNA]</scope>
    <source>
        <strain evidence="4 5">N10</strain>
    </source>
</reference>
<dbReference type="InterPro" id="IPR014755">
    <property type="entry name" value="Cu-Rt/internalin_Ig-like"/>
</dbReference>
<feature type="signal peptide" evidence="2">
    <location>
        <begin position="1"/>
        <end position="29"/>
    </location>
</feature>
<dbReference type="InterPro" id="IPR001119">
    <property type="entry name" value="SLH_dom"/>
</dbReference>
<dbReference type="EMBL" id="RHLK01000003">
    <property type="protein sequence ID" value="MVO99697.1"/>
    <property type="molecule type" value="Genomic_DNA"/>
</dbReference>
<keyword evidence="1 2" id="KW-0732">Signal</keyword>
<comment type="caution">
    <text evidence="4">The sequence shown here is derived from an EMBL/GenBank/DDBJ whole genome shotgun (WGS) entry which is preliminary data.</text>
</comment>
<evidence type="ECO:0000256" key="1">
    <source>
        <dbReference type="ARBA" id="ARBA00022729"/>
    </source>
</evidence>
<dbReference type="Gene3D" id="2.60.40.1220">
    <property type="match status" value="1"/>
</dbReference>
<protein>
    <submittedName>
        <fullName evidence="4">S-layer homology domain-containing protein</fullName>
    </submittedName>
</protein>
<dbReference type="PROSITE" id="PS51272">
    <property type="entry name" value="SLH"/>
    <property type="match status" value="1"/>
</dbReference>
<feature type="domain" description="SLH" evidence="3">
    <location>
        <begin position="37"/>
        <end position="100"/>
    </location>
</feature>
<evidence type="ECO:0000259" key="3">
    <source>
        <dbReference type="PROSITE" id="PS51272"/>
    </source>
</evidence>
<sequence>MNKLNQTAAMLALTALMGGGALLPYQVQAAPLNPAASIQKAVTANDNQQAEQAVQQLISEGVIQGYGSGQLLLDKKVTNAELLKMIVVALGLDPSGTVQQEEGKRNTWYSSYVETAAANGLVDLADEFQPNKPAESSDIAQMIAKALKRDVKSVQYWMEGLNLGTGTITRGETAQLIVLSKKAVRSETAEIVSIQALNAITFEVTFSAPLSLEDETTAEANANFAFDHGLKLVNQPRLKTGSFATYIVPVQTMTAGTTYTTNYKGLKTLSAAASTEKIRLSDIRQVTSDTFEVDSLRTEGVVDYGYLISAYAGGRGANAIILDENNQYNGQKMQVIPSLASRQATLTPEGGAPVTVNYVGFTQSTDGRQEPKFRLPAGTQLVPGVKYSVTGDWFELKNNTFVAQTIQPLTIASVSQLDAATLNVTLSEDPGDELFAYRSVQLKGSDGTMLTAQYKVQTRQGAVGVFELQNHAKLASGVDYEVTPVGGWAAASPISLTAE</sequence>
<name>A0A7X3FHF2_9BACL</name>
<dbReference type="RefSeq" id="WP_157334791.1">
    <property type="nucleotide sequence ID" value="NZ_RHLK01000003.1"/>
</dbReference>